<feature type="transmembrane region" description="Helical" evidence="1">
    <location>
        <begin position="36"/>
        <end position="59"/>
    </location>
</feature>
<sequence length="193" mass="22540">MNVNVPNIDIYIYNYLDPLWSSKNASIVLNIPAYKILLIILNEVMNISILQWCVFVYSITCRYNASISKFKCLRKLRNFAKKCLKSEDSHAFEVVFLGFESNVGNFFYMDYGFILESFYSSWFLLRPAAVIYDFLEKGMLEAERITQQQNILVFNWLPIDGLNSNLLHFLLITDILFSISMLLIVLYLKPVKP</sequence>
<keyword evidence="3" id="KW-1185">Reference proteome</keyword>
<gene>
    <name evidence="2" type="ORF">AGLY_001742</name>
</gene>
<dbReference type="Proteomes" id="UP000475862">
    <property type="component" value="Unassembled WGS sequence"/>
</dbReference>
<name>A0A6G0U534_APHGL</name>
<dbReference type="EMBL" id="VYZN01000003">
    <property type="protein sequence ID" value="KAE9544053.1"/>
    <property type="molecule type" value="Genomic_DNA"/>
</dbReference>
<organism evidence="2 3">
    <name type="scientific">Aphis glycines</name>
    <name type="common">Soybean aphid</name>
    <dbReference type="NCBI Taxonomy" id="307491"/>
    <lineage>
        <taxon>Eukaryota</taxon>
        <taxon>Metazoa</taxon>
        <taxon>Ecdysozoa</taxon>
        <taxon>Arthropoda</taxon>
        <taxon>Hexapoda</taxon>
        <taxon>Insecta</taxon>
        <taxon>Pterygota</taxon>
        <taxon>Neoptera</taxon>
        <taxon>Paraneoptera</taxon>
        <taxon>Hemiptera</taxon>
        <taxon>Sternorrhyncha</taxon>
        <taxon>Aphidomorpha</taxon>
        <taxon>Aphidoidea</taxon>
        <taxon>Aphididae</taxon>
        <taxon>Aphidini</taxon>
        <taxon>Aphis</taxon>
        <taxon>Aphis</taxon>
    </lineage>
</organism>
<accession>A0A6G0U534</accession>
<reference evidence="2 3" key="1">
    <citation type="submission" date="2019-08" db="EMBL/GenBank/DDBJ databases">
        <title>The genome of the soybean aphid Biotype 1, its phylome, world population structure and adaptation to the North American continent.</title>
        <authorList>
            <person name="Giordano R."/>
            <person name="Donthu R.K."/>
            <person name="Hernandez A.G."/>
            <person name="Wright C.L."/>
            <person name="Zimin A.V."/>
        </authorList>
    </citation>
    <scope>NUCLEOTIDE SEQUENCE [LARGE SCALE GENOMIC DNA]</scope>
    <source>
        <tissue evidence="2">Whole aphids</tissue>
    </source>
</reference>
<keyword evidence="1" id="KW-1133">Transmembrane helix</keyword>
<evidence type="ECO:0000313" key="2">
    <source>
        <dbReference type="EMBL" id="KAE9544053.1"/>
    </source>
</evidence>
<comment type="caution">
    <text evidence="2">The sequence shown here is derived from an EMBL/GenBank/DDBJ whole genome shotgun (WGS) entry which is preliminary data.</text>
</comment>
<dbReference type="AlphaFoldDB" id="A0A6G0U534"/>
<feature type="transmembrane region" description="Helical" evidence="1">
    <location>
        <begin position="166"/>
        <end position="188"/>
    </location>
</feature>
<keyword evidence="1" id="KW-0812">Transmembrane</keyword>
<proteinExistence type="predicted"/>
<evidence type="ECO:0000313" key="3">
    <source>
        <dbReference type="Proteomes" id="UP000475862"/>
    </source>
</evidence>
<protein>
    <submittedName>
        <fullName evidence="2">Uncharacterized protein</fullName>
    </submittedName>
</protein>
<evidence type="ECO:0000256" key="1">
    <source>
        <dbReference type="SAM" id="Phobius"/>
    </source>
</evidence>
<keyword evidence="1" id="KW-0472">Membrane</keyword>